<dbReference type="PANTHER" id="PTHR32071">
    <property type="entry name" value="TRANSCRIPTIONAL REGULATORY PROTEIN"/>
    <property type="match status" value="1"/>
</dbReference>
<dbReference type="Pfam" id="PF00158">
    <property type="entry name" value="Sigma54_activat"/>
    <property type="match status" value="1"/>
</dbReference>
<evidence type="ECO:0000256" key="3">
    <source>
        <dbReference type="ARBA" id="ARBA00023015"/>
    </source>
</evidence>
<feature type="compositionally biased region" description="Low complexity" evidence="7">
    <location>
        <begin position="467"/>
        <end position="498"/>
    </location>
</feature>
<dbReference type="InterPro" id="IPR009057">
    <property type="entry name" value="Homeodomain-like_sf"/>
</dbReference>
<dbReference type="PRINTS" id="PR01590">
    <property type="entry name" value="HTHFIS"/>
</dbReference>
<dbReference type="SUPFAM" id="SSF52540">
    <property type="entry name" value="P-loop containing nucleoside triphosphate hydrolases"/>
    <property type="match status" value="1"/>
</dbReference>
<dbReference type="GO" id="GO:0006355">
    <property type="term" value="P:regulation of DNA-templated transcription"/>
    <property type="evidence" value="ECO:0007669"/>
    <property type="project" value="InterPro"/>
</dbReference>
<dbReference type="EMBL" id="CP012159">
    <property type="protein sequence ID" value="AKT39580.1"/>
    <property type="molecule type" value="Genomic_DNA"/>
</dbReference>
<dbReference type="InterPro" id="IPR025944">
    <property type="entry name" value="Sigma_54_int_dom_CS"/>
</dbReference>
<keyword evidence="2" id="KW-0067">ATP-binding</keyword>
<dbReference type="PROSITE" id="PS00688">
    <property type="entry name" value="SIGMA54_INTERACT_3"/>
    <property type="match status" value="1"/>
</dbReference>
<dbReference type="SMART" id="SM00448">
    <property type="entry name" value="REC"/>
    <property type="match status" value="1"/>
</dbReference>
<dbReference type="PROSITE" id="PS50110">
    <property type="entry name" value="RESPONSE_REGULATORY"/>
    <property type="match status" value="1"/>
</dbReference>
<evidence type="ECO:0000256" key="4">
    <source>
        <dbReference type="ARBA" id="ARBA00023125"/>
    </source>
</evidence>
<evidence type="ECO:0000256" key="5">
    <source>
        <dbReference type="ARBA" id="ARBA00023163"/>
    </source>
</evidence>
<keyword evidence="3" id="KW-0805">Transcription regulation</keyword>
<dbReference type="InterPro" id="IPR003593">
    <property type="entry name" value="AAA+_ATPase"/>
</dbReference>
<dbReference type="PROSITE" id="PS50045">
    <property type="entry name" value="SIGMA54_INTERACT_4"/>
    <property type="match status" value="1"/>
</dbReference>
<dbReference type="GO" id="GO:0000160">
    <property type="term" value="P:phosphorelay signal transduction system"/>
    <property type="evidence" value="ECO:0007669"/>
    <property type="project" value="InterPro"/>
</dbReference>
<dbReference type="Gene3D" id="3.40.50.300">
    <property type="entry name" value="P-loop containing nucleotide triphosphate hydrolases"/>
    <property type="match status" value="1"/>
</dbReference>
<dbReference type="InterPro" id="IPR025662">
    <property type="entry name" value="Sigma_54_int_dom_ATP-bd_1"/>
</dbReference>
<evidence type="ECO:0000256" key="2">
    <source>
        <dbReference type="ARBA" id="ARBA00022840"/>
    </source>
</evidence>
<dbReference type="CDD" id="cd00009">
    <property type="entry name" value="AAA"/>
    <property type="match status" value="1"/>
</dbReference>
<feature type="modified residue" description="4-aspartylphosphate" evidence="6">
    <location>
        <position position="52"/>
    </location>
</feature>
<feature type="region of interest" description="Disordered" evidence="7">
    <location>
        <begin position="453"/>
        <end position="507"/>
    </location>
</feature>
<evidence type="ECO:0000256" key="1">
    <source>
        <dbReference type="ARBA" id="ARBA00022741"/>
    </source>
</evidence>
<dbReference type="InterPro" id="IPR001789">
    <property type="entry name" value="Sig_transdc_resp-reg_receiver"/>
</dbReference>
<evidence type="ECO:0000259" key="9">
    <source>
        <dbReference type="PROSITE" id="PS50110"/>
    </source>
</evidence>
<keyword evidence="6" id="KW-0597">Phosphoprotein</keyword>
<dbReference type="AlphaFoldDB" id="A0A0K1EFE5"/>
<dbReference type="FunFam" id="3.40.50.300:FF:000006">
    <property type="entry name" value="DNA-binding transcriptional regulator NtrC"/>
    <property type="match status" value="1"/>
</dbReference>
<dbReference type="GO" id="GO:0005524">
    <property type="term" value="F:ATP binding"/>
    <property type="evidence" value="ECO:0007669"/>
    <property type="project" value="UniProtKB-KW"/>
</dbReference>
<dbReference type="InterPro" id="IPR011006">
    <property type="entry name" value="CheY-like_superfamily"/>
</dbReference>
<dbReference type="Gene3D" id="1.10.8.60">
    <property type="match status" value="1"/>
</dbReference>
<keyword evidence="5" id="KW-0804">Transcription</keyword>
<feature type="domain" description="Sigma-54 factor interaction" evidence="8">
    <location>
        <begin position="147"/>
        <end position="371"/>
    </location>
</feature>
<dbReference type="GO" id="GO:0043565">
    <property type="term" value="F:sequence-specific DNA binding"/>
    <property type="evidence" value="ECO:0007669"/>
    <property type="project" value="InterPro"/>
</dbReference>
<dbReference type="Pfam" id="PF02954">
    <property type="entry name" value="HTH_8"/>
    <property type="match status" value="1"/>
</dbReference>
<keyword evidence="4" id="KW-0238">DNA-binding</keyword>
<dbReference type="Pfam" id="PF00072">
    <property type="entry name" value="Response_reg"/>
    <property type="match status" value="1"/>
</dbReference>
<dbReference type="RefSeq" id="WP_050431641.1">
    <property type="nucleotide sequence ID" value="NZ_CP012159.1"/>
</dbReference>
<dbReference type="OrthoDB" id="5509291at2"/>
<evidence type="ECO:0000259" key="8">
    <source>
        <dbReference type="PROSITE" id="PS50045"/>
    </source>
</evidence>
<organism evidence="10 11">
    <name type="scientific">Chondromyces crocatus</name>
    <dbReference type="NCBI Taxonomy" id="52"/>
    <lineage>
        <taxon>Bacteria</taxon>
        <taxon>Pseudomonadati</taxon>
        <taxon>Myxococcota</taxon>
        <taxon>Polyangia</taxon>
        <taxon>Polyangiales</taxon>
        <taxon>Polyangiaceae</taxon>
        <taxon>Chondromyces</taxon>
    </lineage>
</organism>
<keyword evidence="1" id="KW-0547">Nucleotide-binding</keyword>
<dbReference type="Gene3D" id="3.40.50.2300">
    <property type="match status" value="1"/>
</dbReference>
<dbReference type="SUPFAM" id="SSF52172">
    <property type="entry name" value="CheY-like"/>
    <property type="match status" value="1"/>
</dbReference>
<dbReference type="Pfam" id="PF25601">
    <property type="entry name" value="AAA_lid_14"/>
    <property type="match status" value="1"/>
</dbReference>
<dbReference type="InterPro" id="IPR002197">
    <property type="entry name" value="HTH_Fis"/>
</dbReference>
<proteinExistence type="predicted"/>
<dbReference type="KEGG" id="ccro:CMC5_037290"/>
<dbReference type="InterPro" id="IPR002078">
    <property type="entry name" value="Sigma_54_int"/>
</dbReference>
<evidence type="ECO:0000313" key="11">
    <source>
        <dbReference type="Proteomes" id="UP000067626"/>
    </source>
</evidence>
<evidence type="ECO:0000313" key="10">
    <source>
        <dbReference type="EMBL" id="AKT39580.1"/>
    </source>
</evidence>
<evidence type="ECO:0000256" key="7">
    <source>
        <dbReference type="SAM" id="MobiDB-lite"/>
    </source>
</evidence>
<evidence type="ECO:0000256" key="6">
    <source>
        <dbReference type="PROSITE-ProRule" id="PRU00169"/>
    </source>
</evidence>
<name>A0A0K1EFE5_CHOCO</name>
<protein>
    <submittedName>
        <fullName evidence="10">Fis family transcriptional regulator</fullName>
    </submittedName>
</protein>
<keyword evidence="11" id="KW-1185">Reference proteome</keyword>
<dbReference type="InterPro" id="IPR058031">
    <property type="entry name" value="AAA_lid_NorR"/>
</dbReference>
<reference evidence="10 11" key="1">
    <citation type="submission" date="2015-07" db="EMBL/GenBank/DDBJ databases">
        <title>Genome analysis of myxobacterium Chondromyces crocatus Cm c5 reveals a high potential for natural compound synthesis and the genetic basis for the loss of fruiting body formation.</title>
        <authorList>
            <person name="Zaburannyi N."/>
            <person name="Bunk B."/>
            <person name="Maier J."/>
            <person name="Overmann J."/>
            <person name="Mueller R."/>
        </authorList>
    </citation>
    <scope>NUCLEOTIDE SEQUENCE [LARGE SCALE GENOMIC DNA]</scope>
    <source>
        <strain evidence="10 11">Cm c5</strain>
    </source>
</reference>
<dbReference type="PANTHER" id="PTHR32071:SF117">
    <property type="entry name" value="PTS-DEPENDENT DIHYDROXYACETONE KINASE OPERON REGULATORY PROTEIN-RELATED"/>
    <property type="match status" value="1"/>
</dbReference>
<dbReference type="Gene3D" id="1.10.10.60">
    <property type="entry name" value="Homeodomain-like"/>
    <property type="match status" value="1"/>
</dbReference>
<dbReference type="PROSITE" id="PS00675">
    <property type="entry name" value="SIGMA54_INTERACT_1"/>
    <property type="match status" value="1"/>
</dbReference>
<dbReference type="SUPFAM" id="SSF46689">
    <property type="entry name" value="Homeodomain-like"/>
    <property type="match status" value="1"/>
</dbReference>
<gene>
    <name evidence="10" type="primary">fis</name>
    <name evidence="10" type="ORF">CMC5_037290</name>
</gene>
<dbReference type="Proteomes" id="UP000067626">
    <property type="component" value="Chromosome"/>
</dbReference>
<sequence>MRILIVDDQRSARRVLRQMLASLDGIEILEATGMDDALSMIERSPPDLLLLDVRLSDDPRDRGGLDILRRVRAAGRTTPAVMVTSVSELNEIREAMRLGAQDYVLKDELCPEMLLPIVEGQRERLTLKGEVARLRERVDRTWGTRAILGSSAAIERVRRLVERVAESNSTVLIRGETGSGKEMVARALHEMSSRRGEPFVAVNCSALPGTLIESLIFGHERGAFTGAERRTRGQLELAGAGTILLDEIAEMPGEMQAKLLRVLEDRRFRPLGSETEIPLRARVLAATHVDLEKRIGEGRFREDLFYRLNVVTIYLPSLAERENDLMDLLLAFTAELPRKLRYTEEAVQWLLRRPWPGNVRELRNLVERLALLADEDLIDVPTLEELAKERPVLDATAEVDRIARALLALPERLGSKLRVMERAVLHHAIESCGGNKAAAARLIGVDRKMLERRWDRHSSGPATEEGPPSSRRVESPPSSRRVESPPSSRRFTPRSSSVPPGPSSDDD</sequence>
<dbReference type="SMART" id="SM00382">
    <property type="entry name" value="AAA"/>
    <property type="match status" value="1"/>
</dbReference>
<dbReference type="InterPro" id="IPR027417">
    <property type="entry name" value="P-loop_NTPase"/>
</dbReference>
<dbReference type="STRING" id="52.CMC5_037290"/>
<accession>A0A0K1EFE5</accession>
<feature type="domain" description="Response regulatory" evidence="9">
    <location>
        <begin position="2"/>
        <end position="121"/>
    </location>
</feature>
<dbReference type="CDD" id="cd00156">
    <property type="entry name" value="REC"/>
    <property type="match status" value="1"/>
</dbReference>